<comment type="caution">
    <text evidence="2">The sequence shown here is derived from an EMBL/GenBank/DDBJ whole genome shotgun (WGS) entry which is preliminary data.</text>
</comment>
<gene>
    <name evidence="2" type="ORF">BK809_0000360</name>
</gene>
<sequence>TQVPRTVEDAMQLTTMLGERFLWIDRLCIIQDDKDNWHSQIQMMGSIYANAYCTIIASGGRDADYGIPGLNQLSGPRQMPPRATINLPSLQLIEVEPKHPAQDSTWNSRGWTFQELKLSRRALFFDKDVRWICRQSAWNEDSTAEPERGPSRLLPKENFPSLLNVQPWPDFEQWGILIENYCEREFKLEREAGAGFAGIEEILSHSFPGGLCFGLPEFFFDIAILWRPWSPLRRRVSQSDGSADLPSWSFLGWKEGSLCGPECLGLACEWLSTGAVIIPCSSTSSIVPMVEWIQKGPFGQKRRIRNDYHTWKILQDQQLPEAHARLGWQNNDGHWTHPRIPNQHFRYPVPLGYQTVDNTYRTWSPTLRLRSQSTVLTVSGVLEKRYGLGECFCVELVTHKKEWAGLLYLNTNNEERKPTGKQCELVCLSYGSVSNVDKNAQYSLDEWYSHSRPRDSEIYEFYNVMWIRRQDAHVVREGIGRVEKSVWDSQELEDIDVELR</sequence>
<dbReference type="InterPro" id="IPR010730">
    <property type="entry name" value="HET"/>
</dbReference>
<dbReference type="OrthoDB" id="5428863at2759"/>
<dbReference type="PANTHER" id="PTHR33112">
    <property type="entry name" value="DOMAIN PROTEIN, PUTATIVE-RELATED"/>
    <property type="match status" value="1"/>
</dbReference>
<organism evidence="2 3">
    <name type="scientific">Diplodia seriata</name>
    <dbReference type="NCBI Taxonomy" id="420778"/>
    <lineage>
        <taxon>Eukaryota</taxon>
        <taxon>Fungi</taxon>
        <taxon>Dikarya</taxon>
        <taxon>Ascomycota</taxon>
        <taxon>Pezizomycotina</taxon>
        <taxon>Dothideomycetes</taxon>
        <taxon>Dothideomycetes incertae sedis</taxon>
        <taxon>Botryosphaeriales</taxon>
        <taxon>Botryosphaeriaceae</taxon>
        <taxon>Diplodia</taxon>
    </lineage>
</organism>
<accession>A0A1S8BAJ2</accession>
<dbReference type="Proteomes" id="UP000190776">
    <property type="component" value="Unassembled WGS sequence"/>
</dbReference>
<feature type="non-terminal residue" evidence="2">
    <location>
        <position position="1"/>
    </location>
</feature>
<name>A0A1S8BAJ2_9PEZI</name>
<dbReference type="AlphaFoldDB" id="A0A1S8BAJ2"/>
<dbReference type="PANTHER" id="PTHR33112:SF1">
    <property type="entry name" value="HETEROKARYON INCOMPATIBILITY DOMAIN-CONTAINING PROTEIN"/>
    <property type="match status" value="1"/>
</dbReference>
<evidence type="ECO:0000259" key="1">
    <source>
        <dbReference type="Pfam" id="PF06985"/>
    </source>
</evidence>
<protein>
    <recommendedName>
        <fullName evidence="1">Heterokaryon incompatibility domain-containing protein</fullName>
    </recommendedName>
</protein>
<evidence type="ECO:0000313" key="3">
    <source>
        <dbReference type="Proteomes" id="UP000190776"/>
    </source>
</evidence>
<feature type="domain" description="Heterokaryon incompatibility" evidence="1">
    <location>
        <begin position="2"/>
        <end position="115"/>
    </location>
</feature>
<dbReference type="Pfam" id="PF06985">
    <property type="entry name" value="HET"/>
    <property type="match status" value="1"/>
</dbReference>
<proteinExistence type="predicted"/>
<dbReference type="STRING" id="420778.A0A1S8BAJ2"/>
<reference evidence="2 3" key="1">
    <citation type="submission" date="2017-01" db="EMBL/GenBank/DDBJ databases">
        <title>Draft genome sequence of Diplodia seriata F98.1, a fungal species involved in grapevine trunk diseases.</title>
        <authorList>
            <person name="Robert-Siegwald G."/>
            <person name="Vallet J."/>
            <person name="Abou-Mansour E."/>
            <person name="Xu J."/>
            <person name="Rey P."/>
            <person name="Bertsch C."/>
            <person name="Rego C."/>
            <person name="Larignon P."/>
            <person name="Fontaine F."/>
            <person name="Lebrun M.-H."/>
        </authorList>
    </citation>
    <scope>NUCLEOTIDE SEQUENCE [LARGE SCALE GENOMIC DNA]</scope>
    <source>
        <strain evidence="2 3">F98.1</strain>
    </source>
</reference>
<evidence type="ECO:0000313" key="2">
    <source>
        <dbReference type="EMBL" id="OMP84353.1"/>
    </source>
</evidence>
<dbReference type="EMBL" id="MSZU01000095">
    <property type="protein sequence ID" value="OMP84353.1"/>
    <property type="molecule type" value="Genomic_DNA"/>
</dbReference>